<dbReference type="PANTHER" id="PTHR33606:SF3">
    <property type="entry name" value="PROTEIN YCII"/>
    <property type="match status" value="1"/>
</dbReference>
<dbReference type="InterPro" id="IPR011008">
    <property type="entry name" value="Dimeric_a/b-barrel"/>
</dbReference>
<dbReference type="RefSeq" id="WP_042212364.1">
    <property type="nucleotide sequence ID" value="NZ_BBLU01000001.1"/>
</dbReference>
<dbReference type="AlphaFoldDB" id="A0A1H6TJR9"/>
<dbReference type="eggNOG" id="COG2350">
    <property type="taxonomic scope" value="Bacteria"/>
</dbReference>
<comment type="similarity">
    <text evidence="1">Belongs to the YciI family.</text>
</comment>
<dbReference type="InterPro" id="IPR051807">
    <property type="entry name" value="Sec-metab_biosynth-assoc"/>
</dbReference>
<accession>A0A1H6TJR9</accession>
<evidence type="ECO:0000313" key="3">
    <source>
        <dbReference type="EMBL" id="SEI80298.1"/>
    </source>
</evidence>
<dbReference type="SUPFAM" id="SSF54909">
    <property type="entry name" value="Dimeric alpha+beta barrel"/>
    <property type="match status" value="1"/>
</dbReference>
<feature type="domain" description="YCII-related" evidence="2">
    <location>
        <begin position="3"/>
        <end position="86"/>
    </location>
</feature>
<sequence length="99" mass="10924">MSLYAIHYTYDERADERAALRPEHLAHFRALADAGKVPAIGRYGDDLHPGALIIVDVDSLDEATAIVTEDPYVRAGLVPEHGIREWPAFGAWPGRDFPA</sequence>
<dbReference type="EMBL" id="FNZI01000001">
    <property type="protein sequence ID" value="SEI80298.1"/>
    <property type="molecule type" value="Genomic_DNA"/>
</dbReference>
<name>A0A1H6TJR9_9MICO</name>
<dbReference type="Proteomes" id="UP000183315">
    <property type="component" value="Unassembled WGS sequence"/>
</dbReference>
<keyword evidence="4" id="KW-1185">Reference proteome</keyword>
<organism evidence="3 4">
    <name type="scientific">Demequina mangrovi</name>
    <dbReference type="NCBI Taxonomy" id="1043493"/>
    <lineage>
        <taxon>Bacteria</taxon>
        <taxon>Bacillati</taxon>
        <taxon>Actinomycetota</taxon>
        <taxon>Actinomycetes</taxon>
        <taxon>Micrococcales</taxon>
        <taxon>Demequinaceae</taxon>
        <taxon>Demequina</taxon>
    </lineage>
</organism>
<protein>
    <recommendedName>
        <fullName evidence="2">YCII-related domain-containing protein</fullName>
    </recommendedName>
</protein>
<dbReference type="PANTHER" id="PTHR33606">
    <property type="entry name" value="PROTEIN YCII"/>
    <property type="match status" value="1"/>
</dbReference>
<gene>
    <name evidence="3" type="ORF">SAMN05421637_0050</name>
</gene>
<evidence type="ECO:0000313" key="4">
    <source>
        <dbReference type="Proteomes" id="UP000183315"/>
    </source>
</evidence>
<dbReference type="Gene3D" id="3.30.70.1060">
    <property type="entry name" value="Dimeric alpha+beta barrel"/>
    <property type="match status" value="1"/>
</dbReference>
<reference evidence="4" key="1">
    <citation type="submission" date="2016-10" db="EMBL/GenBank/DDBJ databases">
        <authorList>
            <person name="Varghese N."/>
        </authorList>
    </citation>
    <scope>NUCLEOTIDE SEQUENCE [LARGE SCALE GENOMIC DNA]</scope>
    <source>
        <strain evidence="4">DSM 24868</strain>
    </source>
</reference>
<dbReference type="InterPro" id="IPR005545">
    <property type="entry name" value="YCII"/>
</dbReference>
<evidence type="ECO:0000259" key="2">
    <source>
        <dbReference type="Pfam" id="PF03795"/>
    </source>
</evidence>
<dbReference type="STRING" id="1043493.SAMN05421637_0050"/>
<proteinExistence type="inferred from homology"/>
<evidence type="ECO:0000256" key="1">
    <source>
        <dbReference type="ARBA" id="ARBA00007689"/>
    </source>
</evidence>
<dbReference type="Pfam" id="PF03795">
    <property type="entry name" value="YCII"/>
    <property type="match status" value="1"/>
</dbReference>